<evidence type="ECO:0000313" key="3">
    <source>
        <dbReference type="Proteomes" id="UP000564836"/>
    </source>
</evidence>
<name>A0A7Z0TVM8_9BRAD</name>
<reference evidence="1" key="2">
    <citation type="submission" date="2020-06" db="EMBL/GenBank/DDBJ databases">
        <title>Whole Genome Sequence of Bradyrhizobium sp. Strain 323S2.</title>
        <authorList>
            <person name="Bromfield E.S.P."/>
        </authorList>
    </citation>
    <scope>NUCLEOTIDE SEQUENCE [LARGE SCALE GENOMIC DNA]</scope>
    <source>
        <strain evidence="1">323S2</strain>
    </source>
</reference>
<evidence type="ECO:0000313" key="2">
    <source>
        <dbReference type="EMBL" id="UGX90315.1"/>
    </source>
</evidence>
<sequence length="224" mass="23514">MTGTEADECIAIVERIGPVILSTVPAARKGSDASELRHAVGSMMAHAGDLLASHGFSEAMRSCLDQARVSGASLTSMSQVRLAALNESPISLPATLTVLCIIRLCLAQEARIVAGMVFASRDDASNTATEMSAAFSDAAEVASDDLDAGSYMAIINLQATVVKRLADVGRTLPRVINYSCAGVMPALTMAQRAYADADRAQELIAENKVVHPAFMPMTGRMLAV</sequence>
<dbReference type="EMBL" id="JACBFH010000001">
    <property type="protein sequence ID" value="NYY93785.1"/>
    <property type="molecule type" value="Genomic_DNA"/>
</dbReference>
<gene>
    <name evidence="2" type="ORF">G6321_00031260</name>
    <name evidence="1" type="ORF">G6321_37010</name>
</gene>
<reference evidence="2 3" key="3">
    <citation type="journal article" date="2022" name="Int. J. Syst. Evol. Microbiol.">
        <title>Strains of Bradyrhizobium barranii sp. nov. associated with legumes native to Canada are symbionts of soybeans and belong to different subspecies (subsp. barranii subsp. nov. and subsp. apii subsp. nov.) and symbiovars (sv. glycinearum and sv. septentrionale).</title>
        <authorList>
            <person name="Bromfield E.S.P."/>
            <person name="Cloutier S."/>
            <person name="Wasai-Hara S."/>
            <person name="Minamisawa K."/>
        </authorList>
    </citation>
    <scope>NUCLEOTIDE SEQUENCE [LARGE SCALE GENOMIC DNA]</scope>
    <source>
        <strain evidence="2 3">323S2</strain>
    </source>
</reference>
<dbReference type="AlphaFoldDB" id="A0A7Z0TVM8"/>
<dbReference type="EMBL" id="CP088280">
    <property type="protein sequence ID" value="UGX90315.1"/>
    <property type="molecule type" value="Genomic_DNA"/>
</dbReference>
<dbReference type="Proteomes" id="UP000564836">
    <property type="component" value="Chromosome"/>
</dbReference>
<protein>
    <submittedName>
        <fullName evidence="1">Uncharacterized protein</fullName>
    </submittedName>
</protein>
<dbReference type="RefSeq" id="WP_166352175.1">
    <property type="nucleotide sequence ID" value="NZ_CP088280.1"/>
</dbReference>
<organism evidence="1">
    <name type="scientific">Bradyrhizobium barranii subsp. barranii</name>
    <dbReference type="NCBI Taxonomy" id="2823807"/>
    <lineage>
        <taxon>Bacteria</taxon>
        <taxon>Pseudomonadati</taxon>
        <taxon>Pseudomonadota</taxon>
        <taxon>Alphaproteobacteria</taxon>
        <taxon>Hyphomicrobiales</taxon>
        <taxon>Nitrobacteraceae</taxon>
        <taxon>Bradyrhizobium</taxon>
        <taxon>Bradyrhizobium barranii</taxon>
    </lineage>
</organism>
<accession>A0A7Z0TVM8</accession>
<reference evidence="2 3" key="1">
    <citation type="journal article" date="2017" name="Syst. Appl. Microbiol.">
        <title>Soybeans inoculated with root zone soils of Canadian native legumes harbour diverse and novel Bradyrhizobium spp. that possess agricultural potential.</title>
        <authorList>
            <person name="Bromfield E.S.P."/>
            <person name="Cloutier S."/>
            <person name="Tambong J.T."/>
            <person name="Tran Thi T.V."/>
        </authorList>
    </citation>
    <scope>NUCLEOTIDE SEQUENCE [LARGE SCALE GENOMIC DNA]</scope>
    <source>
        <strain evidence="2 3">323S2</strain>
    </source>
</reference>
<evidence type="ECO:0000313" key="1">
    <source>
        <dbReference type="EMBL" id="NYY93785.1"/>
    </source>
</evidence>
<proteinExistence type="predicted"/>